<comment type="caution">
    <text evidence="2">The sequence shown here is derived from an EMBL/GenBank/DDBJ whole genome shotgun (WGS) entry which is preliminary data.</text>
</comment>
<protein>
    <recommendedName>
        <fullName evidence="1">CHAT domain-containing protein</fullName>
    </recommendedName>
</protein>
<dbReference type="SUPFAM" id="SSF48452">
    <property type="entry name" value="TPR-like"/>
    <property type="match status" value="1"/>
</dbReference>
<dbReference type="EMBL" id="JAQQWK010000001">
    <property type="protein sequence ID" value="KAK8055360.1"/>
    <property type="molecule type" value="Genomic_DNA"/>
</dbReference>
<dbReference type="InterPro" id="IPR024983">
    <property type="entry name" value="CHAT_dom"/>
</dbReference>
<evidence type="ECO:0000313" key="3">
    <source>
        <dbReference type="Proteomes" id="UP001444661"/>
    </source>
</evidence>
<proteinExistence type="predicted"/>
<dbReference type="Proteomes" id="UP001444661">
    <property type="component" value="Unassembled WGS sequence"/>
</dbReference>
<evidence type="ECO:0000313" key="2">
    <source>
        <dbReference type="EMBL" id="KAK8055360.1"/>
    </source>
</evidence>
<dbReference type="Pfam" id="PF12770">
    <property type="entry name" value="CHAT"/>
    <property type="match status" value="1"/>
</dbReference>
<evidence type="ECO:0000259" key="1">
    <source>
        <dbReference type="Pfam" id="PF12770"/>
    </source>
</evidence>
<feature type="domain" description="CHAT" evidence="1">
    <location>
        <begin position="619"/>
        <end position="940"/>
    </location>
</feature>
<organism evidence="2 3">
    <name type="scientific">Apiospora rasikravindrae</name>
    <dbReference type="NCBI Taxonomy" id="990691"/>
    <lineage>
        <taxon>Eukaryota</taxon>
        <taxon>Fungi</taxon>
        <taxon>Dikarya</taxon>
        <taxon>Ascomycota</taxon>
        <taxon>Pezizomycotina</taxon>
        <taxon>Sordariomycetes</taxon>
        <taxon>Xylariomycetidae</taxon>
        <taxon>Amphisphaeriales</taxon>
        <taxon>Apiosporaceae</taxon>
        <taxon>Apiospora</taxon>
    </lineage>
</organism>
<dbReference type="PANTHER" id="PTHR10098:SF108">
    <property type="entry name" value="TETRATRICOPEPTIDE REPEAT PROTEIN 28"/>
    <property type="match status" value="1"/>
</dbReference>
<accession>A0ABR1U8Z8</accession>
<keyword evidence="3" id="KW-1185">Reference proteome</keyword>
<sequence>MTDQKRHSDSTELVDAPNDNLELSDRLYNIALDQHFKWDESQILTDLNLAIKYYHEAIDGYCALPPQDEDPEEDWDLGSRYFNLGNAYLDKYYETRNIADIEDAIKNHQTAISLTADNYPYRPDRQRSLAEAYSSKYNDWGNIDDLEVSIQIMRDTMNNIADDDSRWTRMTETLAEAHFHRYGYYKAASDLDMAVGLYKKIVEKTSGAAPDGYLHHRDLAGTYLEVYRKTSSVEDLNAAIQTYERAHRMAPTNKPDVQADLLGSLGMAYHNRWRISAKPEDLEAAKQQYEACLKITNEGDKERVCTRTFWLAQLYRENYEVTMDTTNLSIAIPLLHKALDSSRHDDPVRIDKLFELGNAHQFWSDHFYATSELSRSRLEEQKAIEYYREAIDQSSAPMHKMLKPIRAILALYTHTEQWSEAYDIVKTAMSILPLVAPQSLDNSDKQDLLVEWERLPSDAAAVALNAGKTPYEAIRLLELGRGIMIGSSDDVRLDLPNLRYKYPEEAEEYIKLQNQLNALSAPRHRFNERSSVDRQLQEAIRKIRGKPGFDQFLLGPSEDEMKALATAGPIVILNLSSDRCDALVIEETRITAIPLSNVDYTSVQWEHARLQPCSLTTSLLEWLWEAIAEPVLRFLGFTQTPDGSWPHLWWIPTGLLTNMPIHAAGFHRLDSACTVMDRVISSYSTSVKTVFQRRKTVISEKEFPSGAKVALVGTQELLHAPQEVDKLQKTLLDHGLRIIKPKPLWEEVLAALDDCNIFHFAGHGNTDTSDPLKSALVLDDKPLAVADFFGRKRQDRQMFLAYLSACGTGQIRNDKLMDEGLHLITAFQLAGFQHVVGTLWEVSDELCVTVATKTYEWVLQHGLNSKSVSEGLHHATHGLRGQWLFEDALRGRPEQCAVRHHGAQVSLDNLGLDKTNVRAPRDVNFHEDAPLYWVPYVHFGP</sequence>
<dbReference type="Gene3D" id="1.25.40.10">
    <property type="entry name" value="Tetratricopeptide repeat domain"/>
    <property type="match status" value="2"/>
</dbReference>
<dbReference type="PANTHER" id="PTHR10098">
    <property type="entry name" value="RAPSYN-RELATED"/>
    <property type="match status" value="1"/>
</dbReference>
<gene>
    <name evidence="2" type="ORF">PG993_000587</name>
</gene>
<dbReference type="InterPro" id="IPR011990">
    <property type="entry name" value="TPR-like_helical_dom_sf"/>
</dbReference>
<name>A0ABR1U8Z8_9PEZI</name>
<reference evidence="2 3" key="1">
    <citation type="submission" date="2023-01" db="EMBL/GenBank/DDBJ databases">
        <title>Analysis of 21 Apiospora genomes using comparative genomics revels a genus with tremendous synthesis potential of carbohydrate active enzymes and secondary metabolites.</title>
        <authorList>
            <person name="Sorensen T."/>
        </authorList>
    </citation>
    <scope>NUCLEOTIDE SEQUENCE [LARGE SCALE GENOMIC DNA]</scope>
    <source>
        <strain evidence="2 3">CBS 33761</strain>
    </source>
</reference>